<protein>
    <submittedName>
        <fullName evidence="3">Tubulin-like protein</fullName>
        <ecNumber evidence="3">2.7.11.1</ecNumber>
    </submittedName>
</protein>
<dbReference type="GO" id="GO:0005737">
    <property type="term" value="C:cytoplasm"/>
    <property type="evidence" value="ECO:0007669"/>
    <property type="project" value="TreeGrafter"/>
</dbReference>
<dbReference type="Pfam" id="PF13809">
    <property type="entry name" value="Tubulin_2"/>
    <property type="match status" value="1"/>
</dbReference>
<dbReference type="SMART" id="SM00220">
    <property type="entry name" value="S_TKc"/>
    <property type="match status" value="1"/>
</dbReference>
<keyword evidence="4" id="KW-1185">Reference proteome</keyword>
<dbReference type="CDD" id="cd14014">
    <property type="entry name" value="STKc_PknB_like"/>
    <property type="match status" value="1"/>
</dbReference>
<organism evidence="3 4">
    <name type="scientific">Lignipirellula cremea</name>
    <dbReference type="NCBI Taxonomy" id="2528010"/>
    <lineage>
        <taxon>Bacteria</taxon>
        <taxon>Pseudomonadati</taxon>
        <taxon>Planctomycetota</taxon>
        <taxon>Planctomycetia</taxon>
        <taxon>Pirellulales</taxon>
        <taxon>Pirellulaceae</taxon>
        <taxon>Lignipirellula</taxon>
    </lineage>
</organism>
<dbReference type="SUPFAM" id="SSF56112">
    <property type="entry name" value="Protein kinase-like (PK-like)"/>
    <property type="match status" value="1"/>
</dbReference>
<dbReference type="AlphaFoldDB" id="A0A518DMW2"/>
<sequence>MAISISPNSEPIPGYRLKDRLGSGGYGEVWECEAPGELTKAIKFVYGRMDDDRAARELKSLNRIKTARHPFLLSLERIEVIDGQLVIVTELADQCLKDRFEECKASGLCGIPREELLVYMSDTADALDYMSEKHSLQHLDVKPENLLLLGGRVKVADFGLVKELHGVTASMMGGLTPLYAPPEVFDGRPTRFSDQYSLAIVYQEMLTGVLPFAGTTAAQLAAQHLSGKPRTSALQPSDQAAIERALSKDPRRRFNNCKELVSALANPASSQPHAGVDLAERAPRSGESVTAKLTATPAPASFARQPAVSDSCLPQVLSAAPLKLMGPLPLEAPRTYRPLVLVGVGGLSTQVLQRFHQRIHDQFGSAEAVPAIEMLVIDTDQKSLLMASRGVGADVLPQRQLLAAPLRKPQDYRDDSSLILKSMSRRWLYNIPRSQQTEGLRPLGRLALLDAAGSIRAKLVEALQAVMDPAAIAAAEKTLGAPLRAAAPQVIVTASLCGGAGSGMLPELGYLARSAMQELDCQQGSVTGLLLYGSGRNPTAKDLGMANAFACLSEIAHYGHSDSYYPGDQSLALEATEAPPYDQTYVMSLGDDLADDQFAAGAEQVASYLYLTAAAPASAYLDRCRQSASQHQEKSGDLELHTFGLAQLGGVQDDLLDSMTDLTCRRLLQHWRGEPGDLSSGDTSPTCSELTAVRRSSQAPAPEISLRQMETRAAQILDQVDLSMEHLLARTMEIVKEQLEGDPRSFFHQLSSDFEPADISQAAGESLLETLVQIVGPRKKECPLEDLSQSLLGRALQQAFLEPARNDARQLNDALLALADDNPQRLDGAGQAVSWVQKQIQRTNETSREITTLLERELDSLERFFFPLPPVDPASKRSRQAPAPPDPREQRSKYFDRRLHALTLQGVRAYLRIILRSLTETENALSDLSRDLKATAGRFDYVARQNLALDGQSASLHRLRRRSDELAAQLEQSFFGGQSRALTTFLSKERTLKDELVEELRVTGRMVVLAAIKELNAQNLPGMEDNAATNRLRHVMQSAMPLLADCGGEKRLIVSSPKTHGETLAHIIRNEFQEIAALENSRGDSFICYECQGLSLPHVARELIDARADIAELANRLRTRSDVDWNPWSAPVFSRV</sequence>
<dbReference type="PANTHER" id="PTHR24348:SF68">
    <property type="entry name" value="SERINE_THREONINE-PROTEIN KINASE ATG1C"/>
    <property type="match status" value="1"/>
</dbReference>
<dbReference type="GO" id="GO:0004674">
    <property type="term" value="F:protein serine/threonine kinase activity"/>
    <property type="evidence" value="ECO:0007669"/>
    <property type="project" value="UniProtKB-EC"/>
</dbReference>
<dbReference type="Pfam" id="PF00069">
    <property type="entry name" value="Pkinase"/>
    <property type="match status" value="1"/>
</dbReference>
<dbReference type="Gene3D" id="3.40.50.1440">
    <property type="entry name" value="Tubulin/FtsZ, GTPase domain"/>
    <property type="match status" value="1"/>
</dbReference>
<evidence type="ECO:0000313" key="3">
    <source>
        <dbReference type="EMBL" id="QDU93179.1"/>
    </source>
</evidence>
<keyword evidence="3" id="KW-0808">Transferase</keyword>
<evidence type="ECO:0000259" key="2">
    <source>
        <dbReference type="PROSITE" id="PS50011"/>
    </source>
</evidence>
<dbReference type="OrthoDB" id="278998at2"/>
<dbReference type="InterPro" id="IPR000719">
    <property type="entry name" value="Prot_kinase_dom"/>
</dbReference>
<gene>
    <name evidence="3" type="ORF">Pla8534_09580</name>
</gene>
<dbReference type="PROSITE" id="PS00108">
    <property type="entry name" value="PROTEIN_KINASE_ST"/>
    <property type="match status" value="1"/>
</dbReference>
<evidence type="ECO:0000313" key="4">
    <source>
        <dbReference type="Proteomes" id="UP000317648"/>
    </source>
</evidence>
<feature type="region of interest" description="Disordered" evidence="1">
    <location>
        <begin position="673"/>
        <end position="702"/>
    </location>
</feature>
<reference evidence="3 4" key="1">
    <citation type="submission" date="2019-02" db="EMBL/GenBank/DDBJ databases">
        <title>Deep-cultivation of Planctomycetes and their phenomic and genomic characterization uncovers novel biology.</title>
        <authorList>
            <person name="Wiegand S."/>
            <person name="Jogler M."/>
            <person name="Boedeker C."/>
            <person name="Pinto D."/>
            <person name="Vollmers J."/>
            <person name="Rivas-Marin E."/>
            <person name="Kohn T."/>
            <person name="Peeters S.H."/>
            <person name="Heuer A."/>
            <person name="Rast P."/>
            <person name="Oberbeckmann S."/>
            <person name="Bunk B."/>
            <person name="Jeske O."/>
            <person name="Meyerdierks A."/>
            <person name="Storesund J.E."/>
            <person name="Kallscheuer N."/>
            <person name="Luecker S."/>
            <person name="Lage O.M."/>
            <person name="Pohl T."/>
            <person name="Merkel B.J."/>
            <person name="Hornburger P."/>
            <person name="Mueller R.-W."/>
            <person name="Bruemmer F."/>
            <person name="Labrenz M."/>
            <person name="Spormann A.M."/>
            <person name="Op den Camp H."/>
            <person name="Overmann J."/>
            <person name="Amann R."/>
            <person name="Jetten M.S.M."/>
            <person name="Mascher T."/>
            <person name="Medema M.H."/>
            <person name="Devos D.P."/>
            <person name="Kaster A.-K."/>
            <person name="Ovreas L."/>
            <person name="Rohde M."/>
            <person name="Galperin M.Y."/>
            <person name="Jogler C."/>
        </authorList>
    </citation>
    <scope>NUCLEOTIDE SEQUENCE [LARGE SCALE GENOMIC DNA]</scope>
    <source>
        <strain evidence="3 4">Pla85_3_4</strain>
    </source>
</reference>
<dbReference type="InterPro" id="IPR025904">
    <property type="entry name" value="Tubulin-like"/>
</dbReference>
<proteinExistence type="predicted"/>
<accession>A0A518DMW2</accession>
<dbReference type="Proteomes" id="UP000317648">
    <property type="component" value="Chromosome"/>
</dbReference>
<dbReference type="PROSITE" id="PS50011">
    <property type="entry name" value="PROTEIN_KINASE_DOM"/>
    <property type="match status" value="1"/>
</dbReference>
<evidence type="ECO:0000256" key="1">
    <source>
        <dbReference type="SAM" id="MobiDB-lite"/>
    </source>
</evidence>
<name>A0A518DMW2_9BACT</name>
<feature type="compositionally biased region" description="Polar residues" evidence="1">
    <location>
        <begin position="680"/>
        <end position="699"/>
    </location>
</feature>
<dbReference type="KEGG" id="lcre:Pla8534_09580"/>
<dbReference type="PANTHER" id="PTHR24348">
    <property type="entry name" value="SERINE/THREONINE-PROTEIN KINASE UNC-51-RELATED"/>
    <property type="match status" value="1"/>
</dbReference>
<dbReference type="InterPro" id="IPR008271">
    <property type="entry name" value="Ser/Thr_kinase_AS"/>
</dbReference>
<dbReference type="GO" id="GO:0005524">
    <property type="term" value="F:ATP binding"/>
    <property type="evidence" value="ECO:0007669"/>
    <property type="project" value="InterPro"/>
</dbReference>
<dbReference type="RefSeq" id="WP_145049760.1">
    <property type="nucleotide sequence ID" value="NZ_CP036433.1"/>
</dbReference>
<dbReference type="InterPro" id="IPR045269">
    <property type="entry name" value="Atg1-like"/>
</dbReference>
<dbReference type="Gene3D" id="1.10.510.10">
    <property type="entry name" value="Transferase(Phosphotransferase) domain 1"/>
    <property type="match status" value="1"/>
</dbReference>
<dbReference type="InterPro" id="IPR011009">
    <property type="entry name" value="Kinase-like_dom_sf"/>
</dbReference>
<dbReference type="EC" id="2.7.11.1" evidence="3"/>
<feature type="region of interest" description="Disordered" evidence="1">
    <location>
        <begin position="869"/>
        <end position="894"/>
    </location>
</feature>
<dbReference type="EMBL" id="CP036433">
    <property type="protein sequence ID" value="QDU93179.1"/>
    <property type="molecule type" value="Genomic_DNA"/>
</dbReference>
<feature type="domain" description="Protein kinase" evidence="2">
    <location>
        <begin position="15"/>
        <end position="276"/>
    </location>
</feature>
<dbReference type="InterPro" id="IPR036525">
    <property type="entry name" value="Tubulin/FtsZ_GTPase_sf"/>
</dbReference>